<name>A0ABR1UGK9_9PEZI</name>
<keyword evidence="3" id="KW-1185">Reference proteome</keyword>
<evidence type="ECO:0000313" key="1">
    <source>
        <dbReference type="EMBL" id="KAK8056989.1"/>
    </source>
</evidence>
<dbReference type="EMBL" id="JAQQWM010000007">
    <property type="protein sequence ID" value="KAK8056990.1"/>
    <property type="molecule type" value="Genomic_DNA"/>
</dbReference>
<accession>A0ABR1UGK9</accession>
<dbReference type="EMBL" id="JAQQWM010000007">
    <property type="protein sequence ID" value="KAK8056989.1"/>
    <property type="molecule type" value="Genomic_DNA"/>
</dbReference>
<organism evidence="1 3">
    <name type="scientific">Apiospora saccharicola</name>
    <dbReference type="NCBI Taxonomy" id="335842"/>
    <lineage>
        <taxon>Eukaryota</taxon>
        <taxon>Fungi</taxon>
        <taxon>Dikarya</taxon>
        <taxon>Ascomycota</taxon>
        <taxon>Pezizomycotina</taxon>
        <taxon>Sordariomycetes</taxon>
        <taxon>Xylariomycetidae</taxon>
        <taxon>Amphisphaeriales</taxon>
        <taxon>Apiosporaceae</taxon>
        <taxon>Apiospora</taxon>
    </lineage>
</organism>
<gene>
    <name evidence="1" type="ORF">PG996_010926</name>
    <name evidence="2" type="ORF">PG996_010927</name>
</gene>
<sequence>MPSSHRPRDKGSAKYPHGILRPAVAEMETPQKPLQGSYPVPGQHLVQILAKSAPITKSHARYPVPTL</sequence>
<reference evidence="1 3" key="1">
    <citation type="submission" date="2023-01" db="EMBL/GenBank/DDBJ databases">
        <title>Analysis of 21 Apiospora genomes using comparative genomics revels a genus with tremendous synthesis potential of carbohydrate active enzymes and secondary metabolites.</title>
        <authorList>
            <person name="Sorensen T."/>
        </authorList>
    </citation>
    <scope>NUCLEOTIDE SEQUENCE [LARGE SCALE GENOMIC DNA]</scope>
    <source>
        <strain evidence="1 3">CBS 83171</strain>
    </source>
</reference>
<dbReference type="Proteomes" id="UP001446871">
    <property type="component" value="Unassembled WGS sequence"/>
</dbReference>
<comment type="caution">
    <text evidence="1">The sequence shown here is derived from an EMBL/GenBank/DDBJ whole genome shotgun (WGS) entry which is preliminary data.</text>
</comment>
<evidence type="ECO:0000313" key="3">
    <source>
        <dbReference type="Proteomes" id="UP001446871"/>
    </source>
</evidence>
<protein>
    <submittedName>
        <fullName evidence="1">Uncharacterized protein</fullName>
    </submittedName>
</protein>
<proteinExistence type="predicted"/>
<evidence type="ECO:0000313" key="2">
    <source>
        <dbReference type="EMBL" id="KAK8056990.1"/>
    </source>
</evidence>